<dbReference type="Pfam" id="PF00010">
    <property type="entry name" value="HLH"/>
    <property type="match status" value="1"/>
</dbReference>
<dbReference type="WBParaSite" id="Csp11.Scaffold630.g21728.t1">
    <property type="protein sequence ID" value="Csp11.Scaffold630.g21728.t1"/>
    <property type="gene ID" value="Csp11.Scaffold630.g21728"/>
</dbReference>
<dbReference type="Proteomes" id="UP000095282">
    <property type="component" value="Unplaced"/>
</dbReference>
<dbReference type="SMART" id="SM00353">
    <property type="entry name" value="HLH"/>
    <property type="match status" value="1"/>
</dbReference>
<dbReference type="PROSITE" id="PS50888">
    <property type="entry name" value="BHLH"/>
    <property type="match status" value="1"/>
</dbReference>
<reference evidence="4" key="1">
    <citation type="submission" date="2016-11" db="UniProtKB">
        <authorList>
            <consortium name="WormBaseParasite"/>
        </authorList>
    </citation>
    <scope>IDENTIFICATION</scope>
</reference>
<dbReference type="InterPro" id="IPR036638">
    <property type="entry name" value="HLH_DNA-bd_sf"/>
</dbReference>
<evidence type="ECO:0000259" key="2">
    <source>
        <dbReference type="PROSITE" id="PS50888"/>
    </source>
</evidence>
<proteinExistence type="predicted"/>
<dbReference type="AlphaFoldDB" id="A0A1I7V2F9"/>
<feature type="region of interest" description="Disordered" evidence="1">
    <location>
        <begin position="1"/>
        <end position="32"/>
    </location>
</feature>
<dbReference type="Gene3D" id="4.10.280.10">
    <property type="entry name" value="Helix-loop-helix DNA-binding domain"/>
    <property type="match status" value="1"/>
</dbReference>
<organism evidence="3 4">
    <name type="scientific">Caenorhabditis tropicalis</name>
    <dbReference type="NCBI Taxonomy" id="1561998"/>
    <lineage>
        <taxon>Eukaryota</taxon>
        <taxon>Metazoa</taxon>
        <taxon>Ecdysozoa</taxon>
        <taxon>Nematoda</taxon>
        <taxon>Chromadorea</taxon>
        <taxon>Rhabditida</taxon>
        <taxon>Rhabditina</taxon>
        <taxon>Rhabditomorpha</taxon>
        <taxon>Rhabditoidea</taxon>
        <taxon>Rhabditidae</taxon>
        <taxon>Peloderinae</taxon>
        <taxon>Caenorhabditis</taxon>
    </lineage>
</organism>
<accession>A0A1I7V2F9</accession>
<keyword evidence="3" id="KW-1185">Reference proteome</keyword>
<evidence type="ECO:0000256" key="1">
    <source>
        <dbReference type="SAM" id="MobiDB-lite"/>
    </source>
</evidence>
<name>A0A1I7V2F9_9PELO</name>
<evidence type="ECO:0000313" key="3">
    <source>
        <dbReference type="Proteomes" id="UP000095282"/>
    </source>
</evidence>
<dbReference type="InterPro" id="IPR011598">
    <property type="entry name" value="bHLH_dom"/>
</dbReference>
<protein>
    <submittedName>
        <fullName evidence="4">BHLH domain-containing protein</fullName>
    </submittedName>
</protein>
<dbReference type="GO" id="GO:0046983">
    <property type="term" value="F:protein dimerization activity"/>
    <property type="evidence" value="ECO:0007669"/>
    <property type="project" value="InterPro"/>
</dbReference>
<feature type="domain" description="BHLH" evidence="2">
    <location>
        <begin position="128"/>
        <end position="181"/>
    </location>
</feature>
<dbReference type="SUPFAM" id="SSF47459">
    <property type="entry name" value="HLH, helix-loop-helix DNA-binding domain"/>
    <property type="match status" value="1"/>
</dbReference>
<sequence>MDSLAGPSNPTTPPMKTPKQLGEMKRRQETNQKFEELAQLIGHQKGEKIKKQETILWEAFDVATKLKGTASMDPYVLGFCAGFERVKDISVSFLTNLGLSEASKFHLLLPRARQPKVPQMQTKQKEERRMRLHLERERKRRDGLTDAFNALKKFITDNQLWNGNLEKKKIVEVTVDYIRKMQEQTLDSQELDSFKQGKKAGQLIAKSRVFKLFQEESRLQIYRSWLEMIIEFQLNPVSLSAFPVPSPIQFSTLAPMSLPLFVQPALPVPAQDDQENVPPVAKPKFFRPFDV</sequence>
<feature type="compositionally biased region" description="Basic and acidic residues" evidence="1">
    <location>
        <begin position="22"/>
        <end position="32"/>
    </location>
</feature>
<evidence type="ECO:0000313" key="4">
    <source>
        <dbReference type="WBParaSite" id="Csp11.Scaffold630.g21728.t1"/>
    </source>
</evidence>